<dbReference type="GO" id="GO:0043565">
    <property type="term" value="F:sequence-specific DNA binding"/>
    <property type="evidence" value="ECO:0007669"/>
    <property type="project" value="InterPro"/>
</dbReference>
<name>A0A937CZB5_9HYPH</name>
<feature type="non-terminal residue" evidence="2">
    <location>
        <position position="61"/>
    </location>
</feature>
<dbReference type="Pfam" id="PF13011">
    <property type="entry name" value="LZ_Tnp_IS481"/>
    <property type="match status" value="1"/>
</dbReference>
<dbReference type="SUPFAM" id="SSF48295">
    <property type="entry name" value="TrpR-like"/>
    <property type="match status" value="1"/>
</dbReference>
<organism evidence="2 3">
    <name type="scientific">Microvirga aerilata</name>
    <dbReference type="NCBI Taxonomy" id="670292"/>
    <lineage>
        <taxon>Bacteria</taxon>
        <taxon>Pseudomonadati</taxon>
        <taxon>Pseudomonadota</taxon>
        <taxon>Alphaproteobacteria</taxon>
        <taxon>Hyphomicrobiales</taxon>
        <taxon>Methylobacteriaceae</taxon>
        <taxon>Microvirga</taxon>
    </lineage>
</organism>
<dbReference type="RefSeq" id="WP_202065678.1">
    <property type="nucleotide sequence ID" value="NZ_JAEQMY010000139.1"/>
</dbReference>
<dbReference type="InterPro" id="IPR036388">
    <property type="entry name" value="WH-like_DNA-bd_sf"/>
</dbReference>
<dbReference type="Proteomes" id="UP000605848">
    <property type="component" value="Unassembled WGS sequence"/>
</dbReference>
<dbReference type="EMBL" id="JAEQMY010000139">
    <property type="protein sequence ID" value="MBL0408028.1"/>
    <property type="molecule type" value="Genomic_DNA"/>
</dbReference>
<evidence type="ECO:0000313" key="2">
    <source>
        <dbReference type="EMBL" id="MBL0408028.1"/>
    </source>
</evidence>
<accession>A0A937CZB5</accession>
<evidence type="ECO:0000313" key="3">
    <source>
        <dbReference type="Proteomes" id="UP000605848"/>
    </source>
</evidence>
<dbReference type="InterPro" id="IPR010921">
    <property type="entry name" value="Trp_repressor/repl_initiator"/>
</dbReference>
<feature type="domain" description="DNA-binding" evidence="1">
    <location>
        <begin position="2"/>
        <end position="61"/>
    </location>
</feature>
<dbReference type="Gene3D" id="1.10.10.10">
    <property type="entry name" value="Winged helix-like DNA-binding domain superfamily/Winged helix DNA-binding domain"/>
    <property type="match status" value="1"/>
</dbReference>
<proteinExistence type="predicted"/>
<reference evidence="2" key="1">
    <citation type="submission" date="2021-01" db="EMBL/GenBank/DDBJ databases">
        <title>Microvirga sp.</title>
        <authorList>
            <person name="Kim M.K."/>
        </authorList>
    </citation>
    <scope>NUCLEOTIDE SEQUENCE</scope>
    <source>
        <strain evidence="2">5420S-16</strain>
    </source>
</reference>
<evidence type="ECO:0000259" key="1">
    <source>
        <dbReference type="Pfam" id="PF13011"/>
    </source>
</evidence>
<sequence length="61" mass="6876">MNNPHQNARTTRLGRAEMIRRIIEDGQPVRAVARGFGISERTARKWLARYGAEGPSGLDNR</sequence>
<keyword evidence="3" id="KW-1185">Reference proteome</keyword>
<protein>
    <submittedName>
        <fullName evidence="2">Helix-turn-helix domain-containing protein</fullName>
    </submittedName>
</protein>
<dbReference type="InterPro" id="IPR024967">
    <property type="entry name" value="DNA-bd_IS481-type"/>
</dbReference>
<dbReference type="AlphaFoldDB" id="A0A937CZB5"/>
<gene>
    <name evidence="2" type="ORF">JKG68_29465</name>
</gene>
<comment type="caution">
    <text evidence="2">The sequence shown here is derived from an EMBL/GenBank/DDBJ whole genome shotgun (WGS) entry which is preliminary data.</text>
</comment>